<evidence type="ECO:0000256" key="1">
    <source>
        <dbReference type="SAM" id="MobiDB-lite"/>
    </source>
</evidence>
<gene>
    <name evidence="2" type="ORF">GPUH_LOCUS25218</name>
</gene>
<dbReference type="EMBL" id="UYRT01104245">
    <property type="protein sequence ID" value="VDN43918.1"/>
    <property type="molecule type" value="Genomic_DNA"/>
</dbReference>
<dbReference type="Proteomes" id="UP000271098">
    <property type="component" value="Unassembled WGS sequence"/>
</dbReference>
<evidence type="ECO:0000313" key="2">
    <source>
        <dbReference type="EMBL" id="VDN43918.1"/>
    </source>
</evidence>
<accession>A0A183EW76</accession>
<reference evidence="2 3" key="2">
    <citation type="submission" date="2018-11" db="EMBL/GenBank/DDBJ databases">
        <authorList>
            <consortium name="Pathogen Informatics"/>
        </authorList>
    </citation>
    <scope>NUCLEOTIDE SEQUENCE [LARGE SCALE GENOMIC DNA]</scope>
</reference>
<dbReference type="AlphaFoldDB" id="A0A183EW76"/>
<evidence type="ECO:0000313" key="4">
    <source>
        <dbReference type="WBParaSite" id="GPUH_0002524701-mRNA-1"/>
    </source>
</evidence>
<dbReference type="WBParaSite" id="GPUH_0002524701-mRNA-1">
    <property type="protein sequence ID" value="GPUH_0002524701-mRNA-1"/>
    <property type="gene ID" value="GPUH_0002524701"/>
</dbReference>
<feature type="compositionally biased region" description="Basic residues" evidence="1">
    <location>
        <begin position="53"/>
        <end position="64"/>
    </location>
</feature>
<proteinExistence type="predicted"/>
<keyword evidence="3" id="KW-1185">Reference proteome</keyword>
<reference evidence="4" key="1">
    <citation type="submission" date="2016-06" db="UniProtKB">
        <authorList>
            <consortium name="WormBaseParasite"/>
        </authorList>
    </citation>
    <scope>IDENTIFICATION</scope>
</reference>
<feature type="region of interest" description="Disordered" evidence="1">
    <location>
        <begin position="1"/>
        <end position="64"/>
    </location>
</feature>
<organism evidence="4">
    <name type="scientific">Gongylonema pulchrum</name>
    <dbReference type="NCBI Taxonomy" id="637853"/>
    <lineage>
        <taxon>Eukaryota</taxon>
        <taxon>Metazoa</taxon>
        <taxon>Ecdysozoa</taxon>
        <taxon>Nematoda</taxon>
        <taxon>Chromadorea</taxon>
        <taxon>Rhabditida</taxon>
        <taxon>Spirurina</taxon>
        <taxon>Spiruromorpha</taxon>
        <taxon>Spiruroidea</taxon>
        <taxon>Gongylonematidae</taxon>
        <taxon>Gongylonema</taxon>
    </lineage>
</organism>
<sequence length="64" mass="7323">MSRRIATLYSSDRKSRSRSGSRSPSDGEDEQRQQGFFVGGSESRCVFTSSSQHRIRPRARSRTR</sequence>
<protein>
    <submittedName>
        <fullName evidence="2 4">Uncharacterized protein</fullName>
    </submittedName>
</protein>
<name>A0A183EW76_9BILA</name>
<evidence type="ECO:0000313" key="3">
    <source>
        <dbReference type="Proteomes" id="UP000271098"/>
    </source>
</evidence>